<evidence type="ECO:0000256" key="6">
    <source>
        <dbReference type="PROSITE-ProRule" id="PRU00169"/>
    </source>
</evidence>
<feature type="modified residue" description="4-aspartylphosphate" evidence="6">
    <location>
        <position position="720"/>
    </location>
</feature>
<evidence type="ECO:0000256" key="3">
    <source>
        <dbReference type="ARBA" id="ARBA00022553"/>
    </source>
</evidence>
<dbReference type="InterPro" id="IPR003661">
    <property type="entry name" value="HisK_dim/P_dom"/>
</dbReference>
<evidence type="ECO:0000313" key="12">
    <source>
        <dbReference type="Proteomes" id="UP000019522"/>
    </source>
</evidence>
<dbReference type="InterPro" id="IPR005467">
    <property type="entry name" value="His_kinase_dom"/>
</dbReference>
<dbReference type="PANTHER" id="PTHR43047">
    <property type="entry name" value="TWO-COMPONENT HISTIDINE PROTEIN KINASE"/>
    <property type="match status" value="1"/>
</dbReference>
<feature type="signal peptide" evidence="8">
    <location>
        <begin position="1"/>
        <end position="23"/>
    </location>
</feature>
<dbReference type="EC" id="2.7.13.3" evidence="2"/>
<evidence type="ECO:0000259" key="10">
    <source>
        <dbReference type="PROSITE" id="PS50110"/>
    </source>
</evidence>
<dbReference type="SUPFAM" id="SSF55874">
    <property type="entry name" value="ATPase domain of HSP90 chaperone/DNA topoisomerase II/histidine kinase"/>
    <property type="match status" value="1"/>
</dbReference>
<feature type="domain" description="Response regulatory" evidence="10">
    <location>
        <begin position="671"/>
        <end position="785"/>
    </location>
</feature>
<proteinExistence type="predicted"/>
<evidence type="ECO:0000256" key="5">
    <source>
        <dbReference type="ARBA" id="ARBA00022777"/>
    </source>
</evidence>
<feature type="transmembrane region" description="Helical" evidence="7">
    <location>
        <begin position="303"/>
        <end position="323"/>
    </location>
</feature>
<evidence type="ECO:0000256" key="2">
    <source>
        <dbReference type="ARBA" id="ARBA00012438"/>
    </source>
</evidence>
<dbReference type="Gene3D" id="1.10.287.130">
    <property type="match status" value="1"/>
</dbReference>
<keyword evidence="3 6" id="KW-0597">Phosphoprotein</keyword>
<dbReference type="PRINTS" id="PR00344">
    <property type="entry name" value="BCTRLSENSOR"/>
</dbReference>
<feature type="domain" description="Histidine kinase" evidence="9">
    <location>
        <begin position="432"/>
        <end position="647"/>
    </location>
</feature>
<evidence type="ECO:0000259" key="9">
    <source>
        <dbReference type="PROSITE" id="PS50109"/>
    </source>
</evidence>
<keyword evidence="7" id="KW-0472">Membrane</keyword>
<name>W8RUJ2_STUST</name>
<dbReference type="InterPro" id="IPR036890">
    <property type="entry name" value="HATPase_C_sf"/>
</dbReference>
<dbReference type="SUPFAM" id="SSF52172">
    <property type="entry name" value="CheY-like"/>
    <property type="match status" value="1"/>
</dbReference>
<keyword evidence="8" id="KW-0732">Signal</keyword>
<dbReference type="PATRIC" id="fig|316.77.peg.2340"/>
<dbReference type="Proteomes" id="UP000019522">
    <property type="component" value="Chromosome"/>
</dbReference>
<dbReference type="PROSITE" id="PS50109">
    <property type="entry name" value="HIS_KIN"/>
    <property type="match status" value="1"/>
</dbReference>
<feature type="chain" id="PRO_5004915173" description="histidine kinase" evidence="8">
    <location>
        <begin position="24"/>
        <end position="798"/>
    </location>
</feature>
<dbReference type="AlphaFoldDB" id="W8RUJ2"/>
<comment type="catalytic activity">
    <reaction evidence="1">
        <text>ATP + protein L-histidine = ADP + protein N-phospho-L-histidine.</text>
        <dbReference type="EC" id="2.7.13.3"/>
    </reaction>
</comment>
<evidence type="ECO:0000256" key="7">
    <source>
        <dbReference type="SAM" id="Phobius"/>
    </source>
</evidence>
<gene>
    <name evidence="11" type="ORF">CH92_11670</name>
</gene>
<dbReference type="EMBL" id="CP007441">
    <property type="protein sequence ID" value="AHL75726.1"/>
    <property type="molecule type" value="Genomic_DNA"/>
</dbReference>
<dbReference type="Gene3D" id="3.30.565.10">
    <property type="entry name" value="Histidine kinase-like ATPase, C-terminal domain"/>
    <property type="match status" value="1"/>
</dbReference>
<feature type="transmembrane region" description="Helical" evidence="7">
    <location>
        <begin position="245"/>
        <end position="265"/>
    </location>
</feature>
<dbReference type="InterPro" id="IPR003594">
    <property type="entry name" value="HATPase_dom"/>
</dbReference>
<dbReference type="PANTHER" id="PTHR43047:SF72">
    <property type="entry name" value="OSMOSENSING HISTIDINE PROTEIN KINASE SLN1"/>
    <property type="match status" value="1"/>
</dbReference>
<dbReference type="Gene3D" id="2.60.40.2380">
    <property type="match status" value="1"/>
</dbReference>
<dbReference type="InterPro" id="IPR004358">
    <property type="entry name" value="Sig_transdc_His_kin-like_C"/>
</dbReference>
<reference evidence="11 12" key="2">
    <citation type="submission" date="2014-03" db="EMBL/GenBank/DDBJ databases">
        <authorList>
            <person name="Baltrus D."/>
            <person name="Dougherty K."/>
        </authorList>
    </citation>
    <scope>NUCLEOTIDE SEQUENCE</scope>
    <source>
        <strain evidence="11 12">28a24</strain>
    </source>
</reference>
<dbReference type="SMART" id="SM00448">
    <property type="entry name" value="REC"/>
    <property type="match status" value="1"/>
</dbReference>
<dbReference type="CDD" id="cd00082">
    <property type="entry name" value="HisKA"/>
    <property type="match status" value="1"/>
</dbReference>
<evidence type="ECO:0000313" key="11">
    <source>
        <dbReference type="EMBL" id="AHL75726.1"/>
    </source>
</evidence>
<reference evidence="12" key="1">
    <citation type="journal article" date="2014" name="Genome Announc.">
        <title>Complete Genome Sequence of the Highly Transformable Pseudomonas stutzeri Strain 28a24.</title>
        <authorList>
            <person name="Smith B.A."/>
            <person name="Dougherty K.M."/>
            <person name="Baltrus D.A."/>
        </authorList>
    </citation>
    <scope>NUCLEOTIDE SEQUENCE [LARGE SCALE GENOMIC DNA]</scope>
    <source>
        <strain evidence="12">28a24</strain>
    </source>
</reference>
<dbReference type="Pfam" id="PF07696">
    <property type="entry name" value="7TMR-DISMED2"/>
    <property type="match status" value="1"/>
</dbReference>
<keyword evidence="4" id="KW-0808">Transferase</keyword>
<organism evidence="11 12">
    <name type="scientific">Stutzerimonas stutzeri</name>
    <name type="common">Pseudomonas stutzeri</name>
    <dbReference type="NCBI Taxonomy" id="316"/>
    <lineage>
        <taxon>Bacteria</taxon>
        <taxon>Pseudomonadati</taxon>
        <taxon>Pseudomonadota</taxon>
        <taxon>Gammaproteobacteria</taxon>
        <taxon>Pseudomonadales</taxon>
        <taxon>Pseudomonadaceae</taxon>
        <taxon>Stutzerimonas</taxon>
    </lineage>
</organism>
<accession>W8RUJ2</accession>
<dbReference type="OrthoDB" id="9797243at2"/>
<dbReference type="Pfam" id="PF07695">
    <property type="entry name" value="7TMR-DISM_7TM"/>
    <property type="match status" value="1"/>
</dbReference>
<keyword evidence="5 11" id="KW-0418">Kinase</keyword>
<evidence type="ECO:0000256" key="1">
    <source>
        <dbReference type="ARBA" id="ARBA00000085"/>
    </source>
</evidence>
<feature type="transmembrane region" description="Helical" evidence="7">
    <location>
        <begin position="183"/>
        <end position="202"/>
    </location>
</feature>
<keyword evidence="7" id="KW-0812">Transmembrane</keyword>
<dbReference type="KEGG" id="pstt:CH92_11670"/>
<protein>
    <recommendedName>
        <fullName evidence="2">histidine kinase</fullName>
        <ecNumber evidence="2">2.7.13.3</ecNumber>
    </recommendedName>
</protein>
<dbReference type="Pfam" id="PF02518">
    <property type="entry name" value="HATPase_c"/>
    <property type="match status" value="1"/>
</dbReference>
<dbReference type="InterPro" id="IPR011623">
    <property type="entry name" value="7TMR_DISM_rcpt_extracell_dom1"/>
</dbReference>
<evidence type="ECO:0000256" key="8">
    <source>
        <dbReference type="SAM" id="SignalP"/>
    </source>
</evidence>
<dbReference type="SUPFAM" id="SSF47384">
    <property type="entry name" value="Homodimeric domain of signal transducing histidine kinase"/>
    <property type="match status" value="1"/>
</dbReference>
<dbReference type="Gene3D" id="3.40.50.2300">
    <property type="match status" value="1"/>
</dbReference>
<dbReference type="GO" id="GO:0000155">
    <property type="term" value="F:phosphorelay sensor kinase activity"/>
    <property type="evidence" value="ECO:0007669"/>
    <property type="project" value="InterPro"/>
</dbReference>
<dbReference type="PROSITE" id="PS50110">
    <property type="entry name" value="RESPONSE_REGULATORY"/>
    <property type="match status" value="1"/>
</dbReference>
<dbReference type="InterPro" id="IPR001789">
    <property type="entry name" value="Sig_transdc_resp-reg_receiver"/>
</dbReference>
<keyword evidence="7" id="KW-1133">Transmembrane helix</keyword>
<dbReference type="Pfam" id="PF00512">
    <property type="entry name" value="HisKA"/>
    <property type="match status" value="1"/>
</dbReference>
<feature type="transmembrane region" description="Helical" evidence="7">
    <location>
        <begin position="209"/>
        <end position="233"/>
    </location>
</feature>
<dbReference type="InterPro" id="IPR011622">
    <property type="entry name" value="7TMR_DISM_rcpt_extracell_dom2"/>
</dbReference>
<dbReference type="GO" id="GO:0009927">
    <property type="term" value="F:histidine phosphotransfer kinase activity"/>
    <property type="evidence" value="ECO:0007669"/>
    <property type="project" value="TreeGrafter"/>
</dbReference>
<dbReference type="Pfam" id="PF00072">
    <property type="entry name" value="Response_reg"/>
    <property type="match status" value="1"/>
</dbReference>
<evidence type="ECO:0000256" key="4">
    <source>
        <dbReference type="ARBA" id="ARBA00022679"/>
    </source>
</evidence>
<dbReference type="GO" id="GO:0005886">
    <property type="term" value="C:plasma membrane"/>
    <property type="evidence" value="ECO:0007669"/>
    <property type="project" value="TreeGrafter"/>
</dbReference>
<dbReference type="SMART" id="SM00387">
    <property type="entry name" value="HATPase_c"/>
    <property type="match status" value="1"/>
</dbReference>
<dbReference type="InterPro" id="IPR011006">
    <property type="entry name" value="CheY-like_superfamily"/>
</dbReference>
<dbReference type="SMART" id="SM00388">
    <property type="entry name" value="HisKA"/>
    <property type="match status" value="1"/>
</dbReference>
<sequence length="798" mass="88400">MIGRRLSCLLFGFCLSISGLAQAAVPVDVCKDEHFELPVAQVIEDRSGALSLARVLARFESGSGAQAGLPPAGYTHSAFWLRLELNNGGSSTCSRWLTVGAPRLEDVRVYKMVPGGWKSMRAGSLYPLQEWSYPARQPLFPVSMPAGESVVLIVRVASGTQMLINPELWSDLARFQHRQSTDLWDGITLGIVCLVALFSLMIGAIFRSCLVVVHAFAVSSYILLTCVLNGYLVLWPAALSWTRELTVLASVVSFACFLGYAAVVLRVSQLPRVIGVLFGLQFVAHAGARLWTLIDPVQGGDAALMMMKGIYLLFPLTLLVGWRRGVRYDWLAWLLPLLFMLLLAARYFLELSGIPWQSPEQRFSLSSTLPGVLLLLCTLAVEVSRARSREKRALLDLDHLKQAEHERLEQTVALRTEQLRESLRARSGLIARISHDLRSPLVSVINYARLLQTGPVHDYPQKIERNTRRQLELIDDLLEFSSGELQQMELSLAPGYLYGFLREVEDEAAFLATRQHNAFDARFAQDLPMLVHADFRRLRQVLINLLANAAKFTTEGHIRFEVSCVDSHHPKVQLRFCVADSGIGLDPKDREQLMRPFGRGRNAQQYEGSGLGLSIVQELLQRMDSELKIEAPAEGGTRVSFTVQLACATEQDIDFTASNGPLTAVDGAGRHVLLVDDVEQNVEWLADLLGGYGFEISTATSAAQAIACLSDDPVDLIVTDQMMPDLDGWEFLRQVRSAWPKVPVVLYSAAPAQRPSGYPEHLEFDNVLIKPASNSDMLLCIDERACFKPQTTIGEVGA</sequence>
<feature type="transmembrane region" description="Helical" evidence="7">
    <location>
        <begin position="272"/>
        <end position="291"/>
    </location>
</feature>
<feature type="transmembrane region" description="Helical" evidence="7">
    <location>
        <begin position="330"/>
        <end position="349"/>
    </location>
</feature>
<dbReference type="InterPro" id="IPR036097">
    <property type="entry name" value="HisK_dim/P_sf"/>
</dbReference>